<sequence>MARNISNTKKGENGLAVLLKLFGTDIAQAINVAYIAKVTKISPPTVSLQPLALTVGDNKKEALVESVPVMIPVISIGGKAPKVNLKVGDNVGCLVLDHDTTHYNGHGEFRQMTKTPHLVNNSLVIGKIAEAGDFSGN</sequence>
<reference evidence="1 2" key="1">
    <citation type="submission" date="2013-06" db="EMBL/GenBank/DDBJ databases">
        <authorList>
            <person name="Weinstock G."/>
            <person name="Sodergren E."/>
            <person name="Lobos E.A."/>
            <person name="Fulton L."/>
            <person name="Fulton R."/>
            <person name="Courtney L."/>
            <person name="Fronick C."/>
            <person name="O'Laughlin M."/>
            <person name="Godfrey J."/>
            <person name="Wilson R.M."/>
            <person name="Miner T."/>
            <person name="Farmer C."/>
            <person name="Delehaunty K."/>
            <person name="Cordes M."/>
            <person name="Minx P."/>
            <person name="Tomlinson C."/>
            <person name="Chen J."/>
            <person name="Wollam A."/>
            <person name="Pepin K.H."/>
            <person name="Bhonagiri V."/>
            <person name="Zhang X."/>
            <person name="Warren W."/>
            <person name="Mitreva M."/>
            <person name="Mardis E.R."/>
            <person name="Wilson R.K."/>
        </authorList>
    </citation>
    <scope>NUCLEOTIDE SEQUENCE [LARGE SCALE GENOMIC DNA]</scope>
    <source>
        <strain evidence="1 2">ATCC 14869</strain>
    </source>
</reference>
<evidence type="ECO:0008006" key="3">
    <source>
        <dbReference type="Google" id="ProtNLM"/>
    </source>
</evidence>
<evidence type="ECO:0000313" key="1">
    <source>
        <dbReference type="EMBL" id="ERK44700.1"/>
    </source>
</evidence>
<gene>
    <name evidence="1" type="ORF">HMPREF0495_00766</name>
</gene>
<dbReference type="InterPro" id="IPR037026">
    <property type="entry name" value="Vgr_OB-fold_dom_sf"/>
</dbReference>
<organism evidence="1 2">
    <name type="scientific">Levilactobacillus brevis ATCC 14869 = DSM 20054</name>
    <dbReference type="NCBI Taxonomy" id="649758"/>
    <lineage>
        <taxon>Bacteria</taxon>
        <taxon>Bacillati</taxon>
        <taxon>Bacillota</taxon>
        <taxon>Bacilli</taxon>
        <taxon>Lactobacillales</taxon>
        <taxon>Lactobacillaceae</taxon>
        <taxon>Levilactobacillus</taxon>
    </lineage>
</organism>
<comment type="caution">
    <text evidence="1">The sequence shown here is derived from an EMBL/GenBank/DDBJ whole genome shotgun (WGS) entry which is preliminary data.</text>
</comment>
<evidence type="ECO:0000313" key="2">
    <source>
        <dbReference type="Proteomes" id="UP000016644"/>
    </source>
</evidence>
<dbReference type="RefSeq" id="WP_021742246.1">
    <property type="nucleotide sequence ID" value="NZ_AZCP01000001.1"/>
</dbReference>
<dbReference type="PATRIC" id="fig|649758.3.peg.691"/>
<dbReference type="EMBL" id="AWVK01000028">
    <property type="protein sequence ID" value="ERK44700.1"/>
    <property type="molecule type" value="Genomic_DNA"/>
</dbReference>
<dbReference type="AlphaFoldDB" id="U2P2L0"/>
<accession>U2P2L0</accession>
<name>U2P2L0_LEVBR</name>
<dbReference type="GeneID" id="56993320"/>
<dbReference type="Proteomes" id="UP000016644">
    <property type="component" value="Unassembled WGS sequence"/>
</dbReference>
<dbReference type="Gene3D" id="2.40.50.230">
    <property type="entry name" value="Gp5 N-terminal domain"/>
    <property type="match status" value="1"/>
</dbReference>
<protein>
    <recommendedName>
        <fullName evidence="3">Phage protein Gp138 N-terminal domain-containing protein</fullName>
    </recommendedName>
</protein>
<proteinExistence type="predicted"/>
<dbReference type="HOGENOM" id="CLU_1862606_0_0_9"/>